<organism evidence="3">
    <name type="scientific">Melampsora larici-populina (strain 98AG31 / pathotype 3-4-7)</name>
    <name type="common">Poplar leaf rust fungus</name>
    <dbReference type="NCBI Taxonomy" id="747676"/>
    <lineage>
        <taxon>Eukaryota</taxon>
        <taxon>Fungi</taxon>
        <taxon>Dikarya</taxon>
        <taxon>Basidiomycota</taxon>
        <taxon>Pucciniomycotina</taxon>
        <taxon>Pucciniomycetes</taxon>
        <taxon>Pucciniales</taxon>
        <taxon>Melampsoraceae</taxon>
        <taxon>Melampsora</taxon>
    </lineage>
</organism>
<dbReference type="Proteomes" id="UP000001072">
    <property type="component" value="Unassembled WGS sequence"/>
</dbReference>
<feature type="compositionally biased region" description="Basic and acidic residues" evidence="1">
    <location>
        <begin position="174"/>
        <end position="187"/>
    </location>
</feature>
<feature type="compositionally biased region" description="Basic residues" evidence="1">
    <location>
        <begin position="30"/>
        <end position="39"/>
    </location>
</feature>
<protein>
    <submittedName>
        <fullName evidence="2">Uncharacterized protein</fullName>
    </submittedName>
</protein>
<dbReference type="GeneID" id="18925238"/>
<evidence type="ECO:0000256" key="1">
    <source>
        <dbReference type="SAM" id="MobiDB-lite"/>
    </source>
</evidence>
<dbReference type="RefSeq" id="XP_007419080.1">
    <property type="nucleotide sequence ID" value="XM_007419018.1"/>
</dbReference>
<keyword evidence="3" id="KW-1185">Reference proteome</keyword>
<gene>
    <name evidence="2" type="ORF">MELLADRAFT_114167</name>
</gene>
<dbReference type="InParanoid" id="F4SCG7"/>
<dbReference type="OrthoDB" id="2518846at2759"/>
<sequence>MSDVFNVKHFHRPDDEPTDQAEIQTGNPTSKKKGPRKRRGPLDPALEELTDELVFIFDLHCKELFGDDGYCESEDYFGLDQAKKIVENLDDVNSPEDIEETMGGDIIEGGVDAVFEYIQEWKTRDTAIDYTRKMERMREEIKKTEEQQALKIITSVDVISTTFPAGPVQKKTRRTSEQVKADKEAASRKHEYNQRCIDWMKFDRVPKSKLDAREKAYQESLEIPSRLMSEIGPSVPVESGLDPKRPSHAAMFKNHIIEAGVNLFLCDWRTLLRPARPFILLTNSESWMLINYQPDV</sequence>
<proteinExistence type="predicted"/>
<reference evidence="3" key="1">
    <citation type="journal article" date="2011" name="Proc. Natl. Acad. Sci. U.S.A.">
        <title>Obligate biotrophy features unraveled by the genomic analysis of rust fungi.</title>
        <authorList>
            <person name="Duplessis S."/>
            <person name="Cuomo C.A."/>
            <person name="Lin Y.-C."/>
            <person name="Aerts A."/>
            <person name="Tisserant E."/>
            <person name="Veneault-Fourrey C."/>
            <person name="Joly D.L."/>
            <person name="Hacquard S."/>
            <person name="Amselem J."/>
            <person name="Cantarel B.L."/>
            <person name="Chiu R."/>
            <person name="Coutinho P.M."/>
            <person name="Feau N."/>
            <person name="Field M."/>
            <person name="Frey P."/>
            <person name="Gelhaye E."/>
            <person name="Goldberg J."/>
            <person name="Grabherr M.G."/>
            <person name="Kodira C.D."/>
            <person name="Kohler A."/>
            <person name="Kuees U."/>
            <person name="Lindquist E.A."/>
            <person name="Lucas S.M."/>
            <person name="Mago R."/>
            <person name="Mauceli E."/>
            <person name="Morin E."/>
            <person name="Murat C."/>
            <person name="Pangilinan J.L."/>
            <person name="Park R."/>
            <person name="Pearson M."/>
            <person name="Quesneville H."/>
            <person name="Rouhier N."/>
            <person name="Sakthikumar S."/>
            <person name="Salamov A.A."/>
            <person name="Schmutz J."/>
            <person name="Selles B."/>
            <person name="Shapiro H."/>
            <person name="Tanguay P."/>
            <person name="Tuskan G.A."/>
            <person name="Henrissat B."/>
            <person name="Van de Peer Y."/>
            <person name="Rouze P."/>
            <person name="Ellis J.G."/>
            <person name="Dodds P.N."/>
            <person name="Schein J.E."/>
            <person name="Zhong S."/>
            <person name="Hamelin R.C."/>
            <person name="Grigoriev I.V."/>
            <person name="Szabo L.J."/>
            <person name="Martin F."/>
        </authorList>
    </citation>
    <scope>NUCLEOTIDE SEQUENCE [LARGE SCALE GENOMIC DNA]</scope>
    <source>
        <strain evidence="3">98AG31 / pathotype 3-4-7</strain>
    </source>
</reference>
<dbReference type="AlphaFoldDB" id="F4SCG7"/>
<feature type="region of interest" description="Disordered" evidence="1">
    <location>
        <begin position="1"/>
        <end position="43"/>
    </location>
</feature>
<dbReference type="KEGG" id="mlr:MELLADRAFT_114167"/>
<feature type="region of interest" description="Disordered" evidence="1">
    <location>
        <begin position="167"/>
        <end position="187"/>
    </location>
</feature>
<dbReference type="HOGENOM" id="CLU_056408_0_0_1"/>
<dbReference type="EMBL" id="GL883208">
    <property type="protein sequence ID" value="EGF97661.1"/>
    <property type="molecule type" value="Genomic_DNA"/>
</dbReference>
<evidence type="ECO:0000313" key="2">
    <source>
        <dbReference type="EMBL" id="EGF97661.1"/>
    </source>
</evidence>
<accession>F4SCG7</accession>
<name>F4SCG7_MELLP</name>
<dbReference type="VEuPathDB" id="FungiDB:MELLADRAFT_114167"/>
<evidence type="ECO:0000313" key="3">
    <source>
        <dbReference type="Proteomes" id="UP000001072"/>
    </source>
</evidence>